<dbReference type="Pfam" id="PF12833">
    <property type="entry name" value="HTH_18"/>
    <property type="match status" value="1"/>
</dbReference>
<evidence type="ECO:0000256" key="3">
    <source>
        <dbReference type="ARBA" id="ARBA00023163"/>
    </source>
</evidence>
<dbReference type="SUPFAM" id="SSF46689">
    <property type="entry name" value="Homeodomain-like"/>
    <property type="match status" value="2"/>
</dbReference>
<gene>
    <name evidence="6" type="ORF">HNR38_002882</name>
</gene>
<dbReference type="AlphaFoldDB" id="A0A840UI20"/>
<evidence type="ECO:0000259" key="5">
    <source>
        <dbReference type="PROSITE" id="PS01124"/>
    </source>
</evidence>
<name>A0A840UI20_9GAMM</name>
<dbReference type="GO" id="GO:0043565">
    <property type="term" value="F:sequence-specific DNA binding"/>
    <property type="evidence" value="ECO:0007669"/>
    <property type="project" value="InterPro"/>
</dbReference>
<keyword evidence="3" id="KW-0804">Transcription</keyword>
<evidence type="ECO:0000256" key="1">
    <source>
        <dbReference type="ARBA" id="ARBA00023015"/>
    </source>
</evidence>
<keyword evidence="2 6" id="KW-0238">DNA-binding</keyword>
<evidence type="ECO:0000256" key="2">
    <source>
        <dbReference type="ARBA" id="ARBA00023125"/>
    </source>
</evidence>
<comment type="function">
    <text evidence="4">Regulatory protein of the TOL plasmid xyl operons. XylS activates the xylXYZLTEGFJQKIH operon required for the degradation of toluene, m-xylene and p-xylene.</text>
</comment>
<dbReference type="Gene3D" id="1.10.10.60">
    <property type="entry name" value="Homeodomain-like"/>
    <property type="match status" value="1"/>
</dbReference>
<evidence type="ECO:0000256" key="4">
    <source>
        <dbReference type="ARBA" id="ARBA00037345"/>
    </source>
</evidence>
<reference evidence="6 7" key="1">
    <citation type="submission" date="2020-08" db="EMBL/GenBank/DDBJ databases">
        <title>Genomic Encyclopedia of Type Strains, Phase IV (KMG-IV): sequencing the most valuable type-strain genomes for metagenomic binning, comparative biology and taxonomic classification.</title>
        <authorList>
            <person name="Goeker M."/>
        </authorList>
    </citation>
    <scope>NUCLEOTIDE SEQUENCE [LARGE SCALE GENOMIC DNA]</scope>
    <source>
        <strain evidence="6 7">DSM 22359</strain>
    </source>
</reference>
<dbReference type="InterPro" id="IPR050204">
    <property type="entry name" value="AraC_XylS_family_regulators"/>
</dbReference>
<feature type="domain" description="HTH araC/xylS-type" evidence="5">
    <location>
        <begin position="162"/>
        <end position="260"/>
    </location>
</feature>
<protein>
    <submittedName>
        <fullName evidence="6">AraC-like DNA-binding protein</fullName>
    </submittedName>
</protein>
<accession>A0A840UI20</accession>
<dbReference type="InterPro" id="IPR009057">
    <property type="entry name" value="Homeodomain-like_sf"/>
</dbReference>
<dbReference type="PANTHER" id="PTHR46796:SF10">
    <property type="entry name" value="TRANSCRIPTIONAL ACTIVATOR FEAR"/>
    <property type="match status" value="1"/>
</dbReference>
<sequence length="264" mass="29885">MSAEVMLNAKLLKLPVAAHQHNHEHHQIVVGVRGEADLSVDGTGAHLDTWKACLVPTEARHDYWGDAQNHVMVINVDPVTPALSSPAHADYERMMRVFEEPRSLQMDSRLQGLVQFAAGEFDRWPDNYALHQNLATSILYCMAERIIDRQSCVVNRHTLSPQAVRHYILKNLHRKITVRDLAGVACLSVSRFHEIFREVTGVTPHQFLLHTRLEQAIHLLASTRLSVSEISYRTGFSSQSALTNALRKHHDTTPTRLRAQQYVA</sequence>
<dbReference type="Proteomes" id="UP000591735">
    <property type="component" value="Unassembled WGS sequence"/>
</dbReference>
<keyword evidence="1" id="KW-0805">Transcription regulation</keyword>
<dbReference type="GO" id="GO:0003700">
    <property type="term" value="F:DNA-binding transcription factor activity"/>
    <property type="evidence" value="ECO:0007669"/>
    <property type="project" value="InterPro"/>
</dbReference>
<proteinExistence type="predicted"/>
<evidence type="ECO:0000313" key="6">
    <source>
        <dbReference type="EMBL" id="MBB5322381.1"/>
    </source>
</evidence>
<dbReference type="InterPro" id="IPR014710">
    <property type="entry name" value="RmlC-like_jellyroll"/>
</dbReference>
<dbReference type="PANTHER" id="PTHR46796">
    <property type="entry name" value="HTH-TYPE TRANSCRIPTIONAL ACTIVATOR RHAS-RELATED"/>
    <property type="match status" value="1"/>
</dbReference>
<keyword evidence="7" id="KW-1185">Reference proteome</keyword>
<dbReference type="SMART" id="SM00342">
    <property type="entry name" value="HTH_ARAC"/>
    <property type="match status" value="1"/>
</dbReference>
<dbReference type="PROSITE" id="PS01124">
    <property type="entry name" value="HTH_ARAC_FAMILY_2"/>
    <property type="match status" value="1"/>
</dbReference>
<comment type="caution">
    <text evidence="6">The sequence shown here is derived from an EMBL/GenBank/DDBJ whole genome shotgun (WGS) entry which is preliminary data.</text>
</comment>
<dbReference type="Gene3D" id="2.60.120.10">
    <property type="entry name" value="Jelly Rolls"/>
    <property type="match status" value="1"/>
</dbReference>
<organism evidence="6 7">
    <name type="scientific">Marinobacter oulmenensis</name>
    <dbReference type="NCBI Taxonomy" id="643747"/>
    <lineage>
        <taxon>Bacteria</taxon>
        <taxon>Pseudomonadati</taxon>
        <taxon>Pseudomonadota</taxon>
        <taxon>Gammaproteobacteria</taxon>
        <taxon>Pseudomonadales</taxon>
        <taxon>Marinobacteraceae</taxon>
        <taxon>Marinobacter</taxon>
    </lineage>
</organism>
<dbReference type="InterPro" id="IPR018060">
    <property type="entry name" value="HTH_AraC"/>
</dbReference>
<evidence type="ECO:0000313" key="7">
    <source>
        <dbReference type="Proteomes" id="UP000591735"/>
    </source>
</evidence>
<dbReference type="EMBL" id="JACHFE010000008">
    <property type="protein sequence ID" value="MBB5322381.1"/>
    <property type="molecule type" value="Genomic_DNA"/>
</dbReference>